<organism evidence="1 2">
    <name type="scientific">Vibrio splendidus</name>
    <dbReference type="NCBI Taxonomy" id="29497"/>
    <lineage>
        <taxon>Bacteria</taxon>
        <taxon>Pseudomonadati</taxon>
        <taxon>Pseudomonadota</taxon>
        <taxon>Gammaproteobacteria</taxon>
        <taxon>Vibrionales</taxon>
        <taxon>Vibrionaceae</taxon>
        <taxon>Vibrio</taxon>
    </lineage>
</organism>
<dbReference type="EMBL" id="MCZF01000304">
    <property type="protein sequence ID" value="PMM40238.1"/>
    <property type="molecule type" value="Genomic_DNA"/>
</dbReference>
<gene>
    <name evidence="1" type="ORF">BCT54_12710</name>
</gene>
<reference evidence="2" key="1">
    <citation type="submission" date="2016-07" db="EMBL/GenBank/DDBJ databases">
        <title>Nontailed viruses are major unrecognized killers of bacteria in the ocean.</title>
        <authorList>
            <person name="Kauffman K."/>
            <person name="Hussain F."/>
            <person name="Yang J."/>
            <person name="Arevalo P."/>
            <person name="Brown J."/>
            <person name="Cutler M."/>
            <person name="Kelly L."/>
            <person name="Polz M.F."/>
        </authorList>
    </citation>
    <scope>NUCLEOTIDE SEQUENCE [LARGE SCALE GENOMIC DNA]</scope>
    <source>
        <strain evidence="2">10N.261.48.B5</strain>
    </source>
</reference>
<protein>
    <submittedName>
        <fullName evidence="1">Uncharacterized protein</fullName>
    </submittedName>
</protein>
<sequence length="91" mass="9945">MRVKYRVSREAFVWHLSVFNNFVTHSAALDAGKACAASESGGERLEGLLLESKLSTAVLFQDGLAFGITLLSLVKEQKSASKLVYCMRCMG</sequence>
<evidence type="ECO:0000313" key="2">
    <source>
        <dbReference type="Proteomes" id="UP000235533"/>
    </source>
</evidence>
<evidence type="ECO:0000313" key="1">
    <source>
        <dbReference type="EMBL" id="PMM40238.1"/>
    </source>
</evidence>
<dbReference type="Proteomes" id="UP000235533">
    <property type="component" value="Unassembled WGS sequence"/>
</dbReference>
<accession>A0A2N7JJ30</accession>
<proteinExistence type="predicted"/>
<dbReference type="AlphaFoldDB" id="A0A2N7JJ30"/>
<comment type="caution">
    <text evidence="1">The sequence shown here is derived from an EMBL/GenBank/DDBJ whole genome shotgun (WGS) entry which is preliminary data.</text>
</comment>
<name>A0A2N7JJ30_VIBSP</name>